<feature type="region of interest" description="Disordered" evidence="8">
    <location>
        <begin position="58"/>
        <end position="78"/>
    </location>
</feature>
<dbReference type="SMART" id="SM00409">
    <property type="entry name" value="IG"/>
    <property type="match status" value="2"/>
</dbReference>
<keyword evidence="12" id="KW-1185">Reference proteome</keyword>
<dbReference type="OrthoDB" id="9899560at2759"/>
<evidence type="ECO:0000256" key="9">
    <source>
        <dbReference type="SAM" id="Phobius"/>
    </source>
</evidence>
<proteinExistence type="inferred from homology"/>
<organism evidence="11 12">
    <name type="scientific">Hemibagrus wyckioides</name>
    <dbReference type="NCBI Taxonomy" id="337641"/>
    <lineage>
        <taxon>Eukaryota</taxon>
        <taxon>Metazoa</taxon>
        <taxon>Chordata</taxon>
        <taxon>Craniata</taxon>
        <taxon>Vertebrata</taxon>
        <taxon>Euteleostomi</taxon>
        <taxon>Actinopterygii</taxon>
        <taxon>Neopterygii</taxon>
        <taxon>Teleostei</taxon>
        <taxon>Ostariophysi</taxon>
        <taxon>Siluriformes</taxon>
        <taxon>Bagridae</taxon>
        <taxon>Hemibagrus</taxon>
    </lineage>
</organism>
<evidence type="ECO:0000313" key="12">
    <source>
        <dbReference type="Proteomes" id="UP000824219"/>
    </source>
</evidence>
<evidence type="ECO:0000256" key="3">
    <source>
        <dbReference type="ARBA" id="ARBA00022692"/>
    </source>
</evidence>
<dbReference type="EMBL" id="JAHKSW010000002">
    <property type="protein sequence ID" value="KAG7334669.1"/>
    <property type="molecule type" value="Genomic_DNA"/>
</dbReference>
<feature type="transmembrane region" description="Helical" evidence="9">
    <location>
        <begin position="586"/>
        <end position="612"/>
    </location>
</feature>
<evidence type="ECO:0000256" key="7">
    <source>
        <dbReference type="ARBA" id="ARBA00023180"/>
    </source>
</evidence>
<reference evidence="11 12" key="1">
    <citation type="submission" date="2021-06" db="EMBL/GenBank/DDBJ databases">
        <title>Chromosome-level genome assembly of the red-tail catfish (Hemibagrus wyckioides).</title>
        <authorList>
            <person name="Shao F."/>
        </authorList>
    </citation>
    <scope>NUCLEOTIDE SEQUENCE [LARGE SCALE GENOMIC DNA]</scope>
    <source>
        <strain evidence="11">EC202008001</strain>
        <tissue evidence="11">Blood</tissue>
    </source>
</reference>
<keyword evidence="3 9" id="KW-0812">Transmembrane</keyword>
<dbReference type="SUPFAM" id="SSF48726">
    <property type="entry name" value="Immunoglobulin"/>
    <property type="match status" value="2"/>
</dbReference>
<dbReference type="InterPro" id="IPR031733">
    <property type="entry name" value="Dynein_attach_N"/>
</dbReference>
<evidence type="ECO:0000256" key="2">
    <source>
        <dbReference type="ARBA" id="ARBA00008727"/>
    </source>
</evidence>
<evidence type="ECO:0000256" key="6">
    <source>
        <dbReference type="ARBA" id="ARBA00023136"/>
    </source>
</evidence>
<dbReference type="AlphaFoldDB" id="A0A9D3SWY4"/>
<dbReference type="InterPro" id="IPR003599">
    <property type="entry name" value="Ig_sub"/>
</dbReference>
<dbReference type="PANTHER" id="PTHR32178:SF7">
    <property type="entry name" value="IG-LIKE V-TYPE DOMAIN-CONTAINING PROTEIN FAM187A"/>
    <property type="match status" value="1"/>
</dbReference>
<protein>
    <recommendedName>
        <fullName evidence="10">Ig-like domain-containing protein</fullName>
    </recommendedName>
</protein>
<dbReference type="PROSITE" id="PS50835">
    <property type="entry name" value="IG_LIKE"/>
    <property type="match status" value="1"/>
</dbReference>
<evidence type="ECO:0000259" key="10">
    <source>
        <dbReference type="PROSITE" id="PS50835"/>
    </source>
</evidence>
<evidence type="ECO:0000256" key="1">
    <source>
        <dbReference type="ARBA" id="ARBA00004479"/>
    </source>
</evidence>
<dbReference type="InterPro" id="IPR025986">
    <property type="entry name" value="RPAP3-like_C"/>
</dbReference>
<name>A0A9D3SWY4_9TELE</name>
<dbReference type="Pfam" id="PF07686">
    <property type="entry name" value="V-set"/>
    <property type="match status" value="1"/>
</dbReference>
<dbReference type="PANTHER" id="PTHR32178">
    <property type="entry name" value="FAM187"/>
    <property type="match status" value="1"/>
</dbReference>
<dbReference type="Pfam" id="PF15867">
    <property type="entry name" value="Dynein_attach_N"/>
    <property type="match status" value="1"/>
</dbReference>
<dbReference type="Pfam" id="PF13877">
    <property type="entry name" value="RPAP3_C"/>
    <property type="match status" value="1"/>
</dbReference>
<comment type="similarity">
    <text evidence="2">Belongs to the FAM187 family.</text>
</comment>
<dbReference type="Proteomes" id="UP000824219">
    <property type="component" value="Linkage Group LG02"/>
</dbReference>
<dbReference type="Gene3D" id="2.60.40.10">
    <property type="entry name" value="Immunoglobulins"/>
    <property type="match status" value="2"/>
</dbReference>
<sequence length="623" mass="70991">MEKCDIIDFSALEKELDRAIEADKKYQRENEAKFRAIHQKVATYEEFRDIVQASHLKPLEKKDKNTPRKQPWNPISAINTQLEHTSTDSLQSVLSESQPRSESEFSRDWRRFRGRSVEKYALLLRLGGDNLRKIFHTEVSFGLLGEFLLVLSECFRPGDEVGVTGVLQGLSLTGRFGLGVSLLSEDERRACQRLFYNLQETHPNLTQREGSAACEEQAEENIRDLMANAYQTPEDKEDIFTSRSCPAFLVFDNAAYVADMTVELPCHCKPADILSVVWYYQKHLGPDDAKVLTDFSGTAITDSSKTGSEVNLRERFSIRLFSLLIFRAQQDDSGHYVCGTASGQFFYGYDVDVQVARNVLFPWNIRQRVELQSGPSEHFRVFTSYWSWSVCDRCDVPGEQVRVGLCYVMSEYLQVRYLREIRNVTSCGSSAVPQRFGLSGVDHGAELDVRSCETFCPPKPPLNPKRQALLEFLGYDNPASPELQVYYHNHETNTDLVLLCPKARPQDAVAWDKGSTPLYRSLYMEAVDPGARVFIDLGHHLHFRPVRMEDKGSYYCWIQGKKTAEIRLGVYTRLGRQRSISDPESLFGLSVILLCYAVLTAVFLLIITARFIHDLITELRASN</sequence>
<evidence type="ECO:0000313" key="11">
    <source>
        <dbReference type="EMBL" id="KAG7334669.1"/>
    </source>
</evidence>
<dbReference type="GO" id="GO:0016020">
    <property type="term" value="C:membrane"/>
    <property type="evidence" value="ECO:0007669"/>
    <property type="project" value="UniProtKB-SubCell"/>
</dbReference>
<dbReference type="CDD" id="cd00096">
    <property type="entry name" value="Ig"/>
    <property type="match status" value="1"/>
</dbReference>
<accession>A0A9D3SWY4</accession>
<dbReference type="InterPro" id="IPR036179">
    <property type="entry name" value="Ig-like_dom_sf"/>
</dbReference>
<evidence type="ECO:0000256" key="5">
    <source>
        <dbReference type="ARBA" id="ARBA00022989"/>
    </source>
</evidence>
<feature type="domain" description="Ig-like" evidence="10">
    <location>
        <begin position="481"/>
        <end position="567"/>
    </location>
</feature>
<gene>
    <name evidence="11" type="ORF">KOW79_001265</name>
</gene>
<keyword evidence="6 9" id="KW-0472">Membrane</keyword>
<dbReference type="InterPro" id="IPR039311">
    <property type="entry name" value="FAM187A/B"/>
</dbReference>
<dbReference type="SMART" id="SM00406">
    <property type="entry name" value="IGv"/>
    <property type="match status" value="1"/>
</dbReference>
<comment type="caution">
    <text evidence="11">The sequence shown here is derived from an EMBL/GenBank/DDBJ whole genome shotgun (WGS) entry which is preliminary data.</text>
</comment>
<dbReference type="InterPro" id="IPR007110">
    <property type="entry name" value="Ig-like_dom"/>
</dbReference>
<keyword evidence="5 9" id="KW-1133">Transmembrane helix</keyword>
<evidence type="ECO:0000256" key="4">
    <source>
        <dbReference type="ARBA" id="ARBA00022729"/>
    </source>
</evidence>
<evidence type="ECO:0000256" key="8">
    <source>
        <dbReference type="SAM" id="MobiDB-lite"/>
    </source>
</evidence>
<dbReference type="InterPro" id="IPR013106">
    <property type="entry name" value="Ig_V-set"/>
</dbReference>
<keyword evidence="7" id="KW-0325">Glycoprotein</keyword>
<keyword evidence="4" id="KW-0732">Signal</keyword>
<dbReference type="InterPro" id="IPR013783">
    <property type="entry name" value="Ig-like_fold"/>
</dbReference>
<comment type="subcellular location">
    <subcellularLocation>
        <location evidence="1">Membrane</location>
        <topology evidence="1">Single-pass type I membrane protein</topology>
    </subcellularLocation>
</comment>